<dbReference type="PANTHER" id="PTHR43798:SF31">
    <property type="entry name" value="AB HYDROLASE SUPERFAMILY PROTEIN YCLE"/>
    <property type="match status" value="1"/>
</dbReference>
<accession>A0A3P5X5K7</accession>
<proteinExistence type="predicted"/>
<evidence type="ECO:0000259" key="2">
    <source>
        <dbReference type="Pfam" id="PF00561"/>
    </source>
</evidence>
<dbReference type="PANTHER" id="PTHR43798">
    <property type="entry name" value="MONOACYLGLYCEROL LIPASE"/>
    <property type="match status" value="1"/>
</dbReference>
<dbReference type="SUPFAM" id="SSF53474">
    <property type="entry name" value="alpha/beta-Hydrolases"/>
    <property type="match status" value="1"/>
</dbReference>
<dbReference type="Proteomes" id="UP000277498">
    <property type="component" value="Unassembled WGS sequence"/>
</dbReference>
<reference evidence="3 4" key="1">
    <citation type="submission" date="2018-11" db="EMBL/GenBank/DDBJ databases">
        <authorList>
            <person name="Criscuolo A."/>
        </authorList>
    </citation>
    <scope>NUCLEOTIDE SEQUENCE [LARGE SCALE GENOMIC DNA]</scope>
    <source>
        <strain evidence="3">ACIP111625</strain>
    </source>
</reference>
<dbReference type="PRINTS" id="PR00111">
    <property type="entry name" value="ABHYDROLASE"/>
</dbReference>
<feature type="domain" description="AB hydrolase-1" evidence="2">
    <location>
        <begin position="15"/>
        <end position="241"/>
    </location>
</feature>
<sequence length="260" mass="28548">MAAIDCAYTVTGEGPALFLIHGIGARRATFARLIEGLKDRFTCISYDLRGHGESPLPGGRFGLEDLVDDLEALRARLGVERAHFAGHSLGGMIGPAYARRYPDRVRSLGLWSTAAFRTEDDSAKVKAVVAAMREKGIGPVLDTLTARWFTDDFVAARPDVIEWRKRQVTDTPADIFLNVFDIYAETEMGPWLHEISIPAQVLTGELDGGCNPRLNTLIAGAMPQAELVILPGLKHAIFIEATDQVLPHVRRFLLAREAND</sequence>
<dbReference type="EC" id="3.1.1.24" evidence="3"/>
<evidence type="ECO:0000256" key="1">
    <source>
        <dbReference type="ARBA" id="ARBA00022801"/>
    </source>
</evidence>
<keyword evidence="1 3" id="KW-0378">Hydrolase</keyword>
<dbReference type="Gene3D" id="3.40.50.1820">
    <property type="entry name" value="alpha/beta hydrolase"/>
    <property type="match status" value="1"/>
</dbReference>
<evidence type="ECO:0000313" key="4">
    <source>
        <dbReference type="Proteomes" id="UP000277498"/>
    </source>
</evidence>
<dbReference type="EMBL" id="UXAW01000071">
    <property type="protein sequence ID" value="VDC29489.1"/>
    <property type="molecule type" value="Genomic_DNA"/>
</dbReference>
<dbReference type="Pfam" id="PF00561">
    <property type="entry name" value="Abhydrolase_1"/>
    <property type="match status" value="1"/>
</dbReference>
<keyword evidence="4" id="KW-1185">Reference proteome</keyword>
<protein>
    <submittedName>
        <fullName evidence="3">3-oxoadipate enol-lactonase 2</fullName>
        <ecNumber evidence="3">3.1.1.24</ecNumber>
    </submittedName>
</protein>
<dbReference type="RefSeq" id="WP_124087089.1">
    <property type="nucleotide sequence ID" value="NZ_UXAW01000071.1"/>
</dbReference>
<dbReference type="InterPro" id="IPR050266">
    <property type="entry name" value="AB_hydrolase_sf"/>
</dbReference>
<evidence type="ECO:0000313" key="3">
    <source>
        <dbReference type="EMBL" id="VDC29489.1"/>
    </source>
</evidence>
<name>A0A3P5X5K7_9RHOB</name>
<dbReference type="InterPro" id="IPR000073">
    <property type="entry name" value="AB_hydrolase_1"/>
</dbReference>
<dbReference type="AlphaFoldDB" id="A0A3P5X5K7"/>
<organism evidence="3 4">
    <name type="scientific">Pseudogemmobacter humi</name>
    <dbReference type="NCBI Taxonomy" id="2483812"/>
    <lineage>
        <taxon>Bacteria</taxon>
        <taxon>Pseudomonadati</taxon>
        <taxon>Pseudomonadota</taxon>
        <taxon>Alphaproteobacteria</taxon>
        <taxon>Rhodobacterales</taxon>
        <taxon>Paracoccaceae</taxon>
        <taxon>Pseudogemmobacter</taxon>
    </lineage>
</organism>
<dbReference type="InterPro" id="IPR029058">
    <property type="entry name" value="AB_hydrolase_fold"/>
</dbReference>
<dbReference type="GO" id="GO:0047570">
    <property type="term" value="F:3-oxoadipate enol-lactonase activity"/>
    <property type="evidence" value="ECO:0007669"/>
    <property type="project" value="UniProtKB-EC"/>
</dbReference>
<dbReference type="GO" id="GO:0016020">
    <property type="term" value="C:membrane"/>
    <property type="evidence" value="ECO:0007669"/>
    <property type="project" value="TreeGrafter"/>
</dbReference>
<dbReference type="OrthoDB" id="9785847at2"/>
<gene>
    <name evidence="3" type="primary">catD_3</name>
    <name evidence="3" type="ORF">XINFAN_02349</name>
</gene>